<evidence type="ECO:0000259" key="17">
    <source>
        <dbReference type="PROSITE" id="PS50221"/>
    </source>
</evidence>
<dbReference type="CDD" id="cd00037">
    <property type="entry name" value="CLECT"/>
    <property type="match status" value="1"/>
</dbReference>
<gene>
    <name evidence="20" type="ORF">X798_07952</name>
</gene>
<proteinExistence type="inferred from homology"/>
<dbReference type="InterPro" id="IPR036445">
    <property type="entry name" value="GPCR_2_extracell_dom_sf"/>
</dbReference>
<evidence type="ECO:0000256" key="4">
    <source>
        <dbReference type="ARBA" id="ARBA00022536"/>
    </source>
</evidence>
<evidence type="ECO:0000256" key="5">
    <source>
        <dbReference type="ARBA" id="ARBA00022692"/>
    </source>
</evidence>
<evidence type="ECO:0000256" key="16">
    <source>
        <dbReference type="SAM" id="Phobius"/>
    </source>
</evidence>
<evidence type="ECO:0000256" key="2">
    <source>
        <dbReference type="ARBA" id="ARBA00007343"/>
    </source>
</evidence>
<evidence type="ECO:0000256" key="6">
    <source>
        <dbReference type="ARBA" id="ARBA00022729"/>
    </source>
</evidence>
<keyword evidence="6" id="KW-0732">Signal</keyword>
<dbReference type="InterPro" id="IPR048072">
    <property type="entry name" value="7tmB2_latrophilin-like"/>
</dbReference>
<dbReference type="Gene3D" id="4.10.1240.10">
    <property type="entry name" value="GPCR, family 2, extracellular hormone receptor domain"/>
    <property type="match status" value="1"/>
</dbReference>
<keyword evidence="10" id="KW-0297">G-protein coupled receptor</keyword>
<dbReference type="GO" id="GO:0030246">
    <property type="term" value="F:carbohydrate binding"/>
    <property type="evidence" value="ECO:0007669"/>
    <property type="project" value="InterPro"/>
</dbReference>
<dbReference type="InterPro" id="IPR032471">
    <property type="entry name" value="AGRL2-4_GAIN_subdom_A"/>
</dbReference>
<feature type="domain" description="G-protein coupled receptors family 2 profile 2" evidence="19">
    <location>
        <begin position="730"/>
        <end position="969"/>
    </location>
</feature>
<evidence type="ECO:0000256" key="9">
    <source>
        <dbReference type="ARBA" id="ARBA00022989"/>
    </source>
</evidence>
<keyword evidence="14" id="KW-0325">Glycoprotein</keyword>
<dbReference type="EMBL" id="KZ271539">
    <property type="protein sequence ID" value="OZC05085.1"/>
    <property type="molecule type" value="Genomic_DNA"/>
</dbReference>
<dbReference type="Gene3D" id="1.20.1070.10">
    <property type="entry name" value="Rhodopsin 7-helix transmembrane proteins"/>
    <property type="match status" value="1"/>
</dbReference>
<dbReference type="Gene3D" id="2.60.220.50">
    <property type="match status" value="1"/>
</dbReference>
<dbReference type="Gene3D" id="3.10.100.10">
    <property type="entry name" value="Mannose-Binding Protein A, subunit A"/>
    <property type="match status" value="1"/>
</dbReference>
<dbReference type="Pfam" id="PF00002">
    <property type="entry name" value="7tm_2"/>
    <property type="match status" value="1"/>
</dbReference>
<keyword evidence="12" id="KW-1015">Disulfide bond</keyword>
<comment type="similarity">
    <text evidence="2">Belongs to the G-protein coupled receptor 2 family. Adhesion G-protein coupled receptor (ADGR) subfamily.</text>
</comment>
<evidence type="ECO:0000259" key="19">
    <source>
        <dbReference type="PROSITE" id="PS50261"/>
    </source>
</evidence>
<reference evidence="20 21" key="1">
    <citation type="submission" date="2015-12" db="EMBL/GenBank/DDBJ databases">
        <title>Draft genome of the nematode, Onchocerca flexuosa.</title>
        <authorList>
            <person name="Mitreva M."/>
        </authorList>
    </citation>
    <scope>NUCLEOTIDE SEQUENCE [LARGE SCALE GENOMIC DNA]</scope>
    <source>
        <strain evidence="20">Red Deer</strain>
    </source>
</reference>
<feature type="domain" description="SUEL-type lectin" evidence="18">
    <location>
        <begin position="73"/>
        <end position="170"/>
    </location>
</feature>
<dbReference type="InterPro" id="IPR000922">
    <property type="entry name" value="Lectin_gal-bd_dom"/>
</dbReference>
<comment type="subcellular location">
    <subcellularLocation>
        <location evidence="1">Cell membrane</location>
        <topology evidence="1">Multi-pass membrane protein</topology>
    </subcellularLocation>
</comment>
<dbReference type="InterPro" id="IPR016187">
    <property type="entry name" value="CTDL_fold"/>
</dbReference>
<evidence type="ECO:0008006" key="22">
    <source>
        <dbReference type="Google" id="ProtNLM"/>
    </source>
</evidence>
<dbReference type="InterPro" id="IPR016186">
    <property type="entry name" value="C-type_lectin-like/link_sf"/>
</dbReference>
<feature type="transmembrane region" description="Helical" evidence="16">
    <location>
        <begin position="796"/>
        <end position="813"/>
    </location>
</feature>
<evidence type="ECO:0000256" key="14">
    <source>
        <dbReference type="ARBA" id="ARBA00023180"/>
    </source>
</evidence>
<dbReference type="PROSITE" id="PS50221">
    <property type="entry name" value="GAIN_B"/>
    <property type="match status" value="1"/>
</dbReference>
<dbReference type="InterPro" id="IPR001879">
    <property type="entry name" value="GPCR_2_extracellular_dom"/>
</dbReference>
<dbReference type="AlphaFoldDB" id="A0A238BKI6"/>
<feature type="transmembrane region" description="Helical" evidence="16">
    <location>
        <begin position="729"/>
        <end position="752"/>
    </location>
</feature>
<feature type="domain" description="GAIN-B" evidence="17">
    <location>
        <begin position="598"/>
        <end position="757"/>
    </location>
</feature>
<dbReference type="GO" id="GO:0004930">
    <property type="term" value="F:G protein-coupled receptor activity"/>
    <property type="evidence" value="ECO:0007669"/>
    <property type="project" value="UniProtKB-KW"/>
</dbReference>
<feature type="transmembrane region" description="Helical" evidence="16">
    <location>
        <begin position="874"/>
        <end position="900"/>
    </location>
</feature>
<evidence type="ECO:0000256" key="10">
    <source>
        <dbReference type="ARBA" id="ARBA00023040"/>
    </source>
</evidence>
<evidence type="ECO:0000256" key="15">
    <source>
        <dbReference type="ARBA" id="ARBA00023224"/>
    </source>
</evidence>
<feature type="transmembrane region" description="Helical" evidence="16">
    <location>
        <begin position="764"/>
        <end position="784"/>
    </location>
</feature>
<feature type="transmembrane region" description="Helical" evidence="16">
    <location>
        <begin position="945"/>
        <end position="968"/>
    </location>
</feature>
<dbReference type="Gene3D" id="2.60.120.740">
    <property type="match status" value="1"/>
</dbReference>
<dbReference type="Pfam" id="PF16489">
    <property type="entry name" value="GAIN"/>
    <property type="match status" value="1"/>
</dbReference>
<dbReference type="PANTHER" id="PTHR12011:SF347">
    <property type="entry name" value="FI21270P1-RELATED"/>
    <property type="match status" value="1"/>
</dbReference>
<evidence type="ECO:0000313" key="20">
    <source>
        <dbReference type="EMBL" id="OZC05085.1"/>
    </source>
</evidence>
<feature type="transmembrane region" description="Helical" evidence="16">
    <location>
        <begin position="921"/>
        <end position="939"/>
    </location>
</feature>
<keyword evidence="7" id="KW-0677">Repeat</keyword>
<dbReference type="InterPro" id="IPR043159">
    <property type="entry name" value="Lectin_gal-bd_sf"/>
</dbReference>
<sequence length="1136" mass="128499">MTGDCIEIDSQSMFREWILANCSDSNYFFCRRPTEMDELENVQCMCYNGYRGRFCDQSSINEFGITLESQCIVCADNEFEFSCPNGSSIYVDFAAYGNIGTSNQLCLISTPLEVNVTVWEECVHPSSLQTMISMCQGHSHCQITNFQSLFPENPCLPTTPITLQYRMRCLFKPRTKCPPNAIYENNRCYIPYINEEPLSFYNSQLKCRKRGGQLAFSVDQIVQNEIAATVRKQTGNDRNACYWMGRPESQKDSLLCECYYISGGNAFWNQKNCNSTQQWICQFAPEAITSERIEIYDKSMMQHTISSGLSNDESGTFISADQQSSDDETSLRTKDSFCEEYEWNGVTIPRTLACSEAKIPCPDPENIIGVTTQRCSCDSSGWEGKPNTINCTHKWIEILNQIIDSDEPAEYISREWAQFLQNSTKQILFGGDILGSIEFAEKLLSLAEVQYAVLDDREERNEKVIEFTEMYGEAGNELLGDYAITVWLTLPDDVRISKTSSLITLLERSAALLAEFIIDKQKKMEYSNWAFEVQVKKPIPAVVHDNGKSRLIRRSDLFDTASLTDTAISSSSVTKTAFNESSGNVTFNFSQSPILLMPPLKILRRSAEVAVLFAYNDSVPFAQPRSRLTPLSKSPLLLTYYLFKSVGALLNTNKTTIANSLVIGASVNDPTNSIPLPDDYPITFKFYHIRTSGVENPRCVFWDTSKNFAILMDITGFYDLDEKSVVNQVLNLVTIIGCIFSTICLFLALLVFTCFRSLWSVRHMIHRNLCFCLLLAELVFVIGIDRTENKMICRAVAVALHYLFLAAFCWMLLEGYQLYLMLVQVFETDEGKTILYYLFAYGFPAVIVAVTAGLSWSNYSTDQYCWLNVETSTIWAFAGPIAVVIISNIIFLGVALRVVLSVSSRHRSRTEQMLGWLKGSATLLCLLGITWIFGYLMIIQEARTVFAYIFTVLNCLQGVFIFVIHIILNDKVRLTLLRSLRVNICCLSDVDPASTPSILSSRQKLIDMMKNNDLSRASSQPPAGTTDLRREKISSQMDGKGSLTTMITYLDWKRKISSDSHSFPSDDSVNYDYEKKEALPVPADIAIINDLSRKNSDIDKPKKSFPIRRKISYNNGDESKTKQINSIEKSTIIERF</sequence>
<evidence type="ECO:0000313" key="21">
    <source>
        <dbReference type="Proteomes" id="UP000242913"/>
    </source>
</evidence>
<feature type="transmembrane region" description="Helical" evidence="16">
    <location>
        <begin position="834"/>
        <end position="854"/>
    </location>
</feature>
<dbReference type="InterPro" id="IPR017981">
    <property type="entry name" value="GPCR_2-like_7TM"/>
</dbReference>
<dbReference type="GO" id="GO:0007166">
    <property type="term" value="P:cell surface receptor signaling pathway"/>
    <property type="evidence" value="ECO:0007669"/>
    <property type="project" value="InterPro"/>
</dbReference>
<dbReference type="GO" id="GO:0005886">
    <property type="term" value="C:plasma membrane"/>
    <property type="evidence" value="ECO:0007669"/>
    <property type="project" value="UniProtKB-SubCell"/>
</dbReference>
<name>A0A238BKI6_9BILA</name>
<keyword evidence="5 16" id="KW-0812">Transmembrane</keyword>
<dbReference type="OrthoDB" id="1100386at2759"/>
<evidence type="ECO:0000256" key="7">
    <source>
        <dbReference type="ARBA" id="ARBA00022737"/>
    </source>
</evidence>
<keyword evidence="13" id="KW-0675">Receptor</keyword>
<evidence type="ECO:0000259" key="18">
    <source>
        <dbReference type="PROSITE" id="PS50228"/>
    </source>
</evidence>
<evidence type="ECO:0000256" key="13">
    <source>
        <dbReference type="ARBA" id="ARBA00023170"/>
    </source>
</evidence>
<dbReference type="PROSITE" id="PS50261">
    <property type="entry name" value="G_PROTEIN_RECEP_F2_4"/>
    <property type="match status" value="1"/>
</dbReference>
<dbReference type="InterPro" id="IPR000832">
    <property type="entry name" value="GPCR_2_secretin-like"/>
</dbReference>
<evidence type="ECO:0000256" key="3">
    <source>
        <dbReference type="ARBA" id="ARBA00022475"/>
    </source>
</evidence>
<dbReference type="SMART" id="SM00008">
    <property type="entry name" value="HormR"/>
    <property type="match status" value="1"/>
</dbReference>
<keyword evidence="11 16" id="KW-0472">Membrane</keyword>
<keyword evidence="8" id="KW-0106">Calcium</keyword>
<dbReference type="SUPFAM" id="SSF81321">
    <property type="entry name" value="Family A G protein-coupled receptor-like"/>
    <property type="match status" value="1"/>
</dbReference>
<keyword evidence="3" id="KW-1003">Cell membrane</keyword>
<evidence type="ECO:0000256" key="11">
    <source>
        <dbReference type="ARBA" id="ARBA00023136"/>
    </source>
</evidence>
<protein>
    <recommendedName>
        <fullName evidence="22">Latrophilin/CL-1-like GPS domain protein</fullName>
    </recommendedName>
</protein>
<dbReference type="CDD" id="cd22840">
    <property type="entry name" value="Gal_Rha_Lectin_LAT2"/>
    <property type="match status" value="1"/>
</dbReference>
<dbReference type="InterPro" id="IPR046338">
    <property type="entry name" value="GAIN_dom_sf"/>
</dbReference>
<dbReference type="PROSITE" id="PS50228">
    <property type="entry name" value="SUEL_LECTIN"/>
    <property type="match status" value="1"/>
</dbReference>
<organism evidence="20 21">
    <name type="scientific">Onchocerca flexuosa</name>
    <dbReference type="NCBI Taxonomy" id="387005"/>
    <lineage>
        <taxon>Eukaryota</taxon>
        <taxon>Metazoa</taxon>
        <taxon>Ecdysozoa</taxon>
        <taxon>Nematoda</taxon>
        <taxon>Chromadorea</taxon>
        <taxon>Rhabditida</taxon>
        <taxon>Spirurina</taxon>
        <taxon>Spiruromorpha</taxon>
        <taxon>Filarioidea</taxon>
        <taxon>Onchocercidae</taxon>
        <taxon>Onchocerca</taxon>
    </lineage>
</organism>
<keyword evidence="9 16" id="KW-1133">Transmembrane helix</keyword>
<evidence type="ECO:0000256" key="12">
    <source>
        <dbReference type="ARBA" id="ARBA00023157"/>
    </source>
</evidence>
<evidence type="ECO:0000256" key="8">
    <source>
        <dbReference type="ARBA" id="ARBA00022837"/>
    </source>
</evidence>
<dbReference type="FunFam" id="1.20.1070.10:FF:000054">
    <property type="entry name" value="Adhesion G protein-coupled receptor E3"/>
    <property type="match status" value="1"/>
</dbReference>
<dbReference type="Pfam" id="PF02140">
    <property type="entry name" value="SUEL_Lectin"/>
    <property type="match status" value="1"/>
</dbReference>
<accession>A0A238BKI6</accession>
<dbReference type="CDD" id="cd15440">
    <property type="entry name" value="7tmB2_latrophilin-like_invertebrate"/>
    <property type="match status" value="1"/>
</dbReference>
<keyword evidence="15" id="KW-0807">Transducer</keyword>
<dbReference type="PRINTS" id="PR00249">
    <property type="entry name" value="GPCRSECRETIN"/>
</dbReference>
<keyword evidence="21" id="KW-1185">Reference proteome</keyword>
<dbReference type="SUPFAM" id="SSF56436">
    <property type="entry name" value="C-type lectin-like"/>
    <property type="match status" value="1"/>
</dbReference>
<evidence type="ECO:0000256" key="1">
    <source>
        <dbReference type="ARBA" id="ARBA00004651"/>
    </source>
</evidence>
<keyword evidence="4" id="KW-0245">EGF-like domain</keyword>
<dbReference type="InterPro" id="IPR057244">
    <property type="entry name" value="GAIN_B"/>
</dbReference>
<dbReference type="Proteomes" id="UP000242913">
    <property type="component" value="Unassembled WGS sequence"/>
</dbReference>
<dbReference type="PANTHER" id="PTHR12011">
    <property type="entry name" value="ADHESION G-PROTEIN COUPLED RECEPTOR"/>
    <property type="match status" value="1"/>
</dbReference>